<accession>A0ABP4X344</accession>
<dbReference type="Pfam" id="PF09972">
    <property type="entry name" value="DUF2207"/>
    <property type="match status" value="1"/>
</dbReference>
<keyword evidence="7" id="KW-1185">Reference proteome</keyword>
<dbReference type="InterPro" id="IPR018702">
    <property type="entry name" value="DUF2207"/>
</dbReference>
<dbReference type="EMBL" id="BAAAPN010000057">
    <property type="protein sequence ID" value="GAA1766432.1"/>
    <property type="molecule type" value="Genomic_DNA"/>
</dbReference>
<protein>
    <recommendedName>
        <fullName evidence="8">DUF2207 domain-containing protein</fullName>
    </recommendedName>
</protein>
<organism evidence="6 7">
    <name type="scientific">Nostocoides vanveenii</name>
    <dbReference type="NCBI Taxonomy" id="330835"/>
    <lineage>
        <taxon>Bacteria</taxon>
        <taxon>Bacillati</taxon>
        <taxon>Actinomycetota</taxon>
        <taxon>Actinomycetes</taxon>
        <taxon>Micrococcales</taxon>
        <taxon>Intrasporangiaceae</taxon>
        <taxon>Nostocoides</taxon>
    </lineage>
</organism>
<evidence type="ECO:0008006" key="8">
    <source>
        <dbReference type="Google" id="ProtNLM"/>
    </source>
</evidence>
<dbReference type="RefSeq" id="WP_344067228.1">
    <property type="nucleotide sequence ID" value="NZ_BAAAPN010000057.1"/>
</dbReference>
<feature type="region of interest" description="Disordered" evidence="1">
    <location>
        <begin position="589"/>
        <end position="611"/>
    </location>
</feature>
<evidence type="ECO:0000256" key="1">
    <source>
        <dbReference type="SAM" id="MobiDB-lite"/>
    </source>
</evidence>
<reference evidence="7" key="1">
    <citation type="journal article" date="2019" name="Int. J. Syst. Evol. Microbiol.">
        <title>The Global Catalogue of Microorganisms (GCM) 10K type strain sequencing project: providing services to taxonomists for standard genome sequencing and annotation.</title>
        <authorList>
            <consortium name="The Broad Institute Genomics Platform"/>
            <consortium name="The Broad Institute Genome Sequencing Center for Infectious Disease"/>
            <person name="Wu L."/>
            <person name="Ma J."/>
        </authorList>
    </citation>
    <scope>NUCLEOTIDE SEQUENCE [LARGE SCALE GENOMIC DNA]</scope>
    <source>
        <strain evidence="7">JCM 15591</strain>
    </source>
</reference>
<feature type="domain" description="DUF2207" evidence="4">
    <location>
        <begin position="33"/>
        <end position="222"/>
    </location>
</feature>
<feature type="signal peptide" evidence="3">
    <location>
        <begin position="1"/>
        <end position="27"/>
    </location>
</feature>
<feature type="transmembrane region" description="Helical" evidence="2">
    <location>
        <begin position="462"/>
        <end position="480"/>
    </location>
</feature>
<dbReference type="Pfam" id="PF20990">
    <property type="entry name" value="DUF2207_C"/>
    <property type="match status" value="1"/>
</dbReference>
<feature type="transmembrane region" description="Helical" evidence="2">
    <location>
        <begin position="437"/>
        <end position="456"/>
    </location>
</feature>
<feature type="chain" id="PRO_5046767041" description="DUF2207 domain-containing protein" evidence="3">
    <location>
        <begin position="28"/>
        <end position="611"/>
    </location>
</feature>
<keyword evidence="3" id="KW-0732">Signal</keyword>
<gene>
    <name evidence="6" type="ORF">GCM10009810_26580</name>
</gene>
<comment type="caution">
    <text evidence="6">The sequence shown here is derived from an EMBL/GenBank/DDBJ whole genome shotgun (WGS) entry which is preliminary data.</text>
</comment>
<feature type="transmembrane region" description="Helical" evidence="2">
    <location>
        <begin position="250"/>
        <end position="269"/>
    </location>
</feature>
<feature type="compositionally biased region" description="Gly residues" evidence="1">
    <location>
        <begin position="593"/>
        <end position="611"/>
    </location>
</feature>
<keyword evidence="2" id="KW-1133">Transmembrane helix</keyword>
<dbReference type="InterPro" id="IPR048389">
    <property type="entry name" value="YciQ-like_C"/>
</dbReference>
<evidence type="ECO:0000256" key="2">
    <source>
        <dbReference type="SAM" id="Phobius"/>
    </source>
</evidence>
<evidence type="ECO:0000313" key="6">
    <source>
        <dbReference type="EMBL" id="GAA1766432.1"/>
    </source>
</evidence>
<evidence type="ECO:0000259" key="4">
    <source>
        <dbReference type="Pfam" id="PF09972"/>
    </source>
</evidence>
<sequence>MRRFTLVLLGWLSIVLMGAAAGGAAYADSGDVIKDYRITYTIDKDGTIDVAEDIDYAFATPDRHGIYRTLITRQPFSSSSEEDVEYGITDLTVTSPDASAKLDKSVHWSGFRKSWIEAKVGDADKEITSRRAHYHLTYRLTGALRTTGGKPEFYWNATGNDWQAAIAKLHIEVKAPATATKAVCYQGMTGATTRCDATRTKTLTTFDAHGLTDGEGVTISALYPAGSIAHATPTILPKGSLLTNAHITPVTIGAGAAALVAGLLAAAAARFGRRDRRYAATPPGVLAPPGTPWVKDTIPEGSIPVQFNPPDVPPALGGTLLDRDAAERRTAAVLVELATQGVIGIRADPDQSGSKRKRKHATLVRSALVHDLERARPGYQRAFVDATFGYTKQPLILDATNAADSQRFSKADQALTKVLDREAKTQGWYAGTSSRPIWLALLLIAAAGFVLVRAILPLGPAGWLWLVPAALVALLLLHAADRWTRGYRTPVGRALTDQMIGFRRYLGTAEAGQLRFEEGEDIFSNYLPWAIMFGVADRWQRVCAELAAAGRIPASPGWYDDNRNDGFYSTYSTSDFGSSLVSASVSSSAASGSSGGGSSGGGGGGGGGGSW</sequence>
<proteinExistence type="predicted"/>
<evidence type="ECO:0000256" key="3">
    <source>
        <dbReference type="SAM" id="SignalP"/>
    </source>
</evidence>
<evidence type="ECO:0000259" key="5">
    <source>
        <dbReference type="Pfam" id="PF20990"/>
    </source>
</evidence>
<evidence type="ECO:0000313" key="7">
    <source>
        <dbReference type="Proteomes" id="UP001501475"/>
    </source>
</evidence>
<dbReference type="Proteomes" id="UP001501475">
    <property type="component" value="Unassembled WGS sequence"/>
</dbReference>
<keyword evidence="2" id="KW-0472">Membrane</keyword>
<keyword evidence="2" id="KW-0812">Transmembrane</keyword>
<name>A0ABP4X344_9MICO</name>
<feature type="domain" description="Predicted membrane protein YciQ-like C-terminal" evidence="5">
    <location>
        <begin position="307"/>
        <end position="541"/>
    </location>
</feature>